<evidence type="ECO:0000256" key="2">
    <source>
        <dbReference type="SAM" id="MobiDB-lite"/>
    </source>
</evidence>
<proteinExistence type="predicted"/>
<gene>
    <name evidence="4" type="ORF">SAMN06295912_10622</name>
</gene>
<evidence type="ECO:0000313" key="5">
    <source>
        <dbReference type="Proteomes" id="UP000198281"/>
    </source>
</evidence>
<sequence length="458" mass="48748">MKGMLPRAVACCVTVWPVAASAQQTTAMPQLAMADLKALQDEIDLQRSAIAEQRRRLDAQEKRLIELEEALLGQMRAAGVQSGGPAHAIAPARTAQTPPAQTRTAQSQAQPPAPAAAASKPAEPVQKVGEQPAAAPRQEMAVLADRGSVLTKAGRLTVEPTVEYGRADRNRFVFRGIEVPQSVLVGVFDINESRQDVLTLAGVARFGISDHIEIGVRIPWVYRQDSAVLVPLVQNPPQSGAGTVNTSAKGSGIGDVEFLARYLVSNGTNGWPFLTANLQVVAPTGKGPFDLPRSALGNATKAATGGGFWSVAPSVTAIVPSDPATLFAVLGYNFNFGEDVDTRISDAQIDHVEPGSGPNMTAGLGLGLNERTSISFAYAHNWVFSTKSLVRPITIRNGQTILGDPITTRTRDLQIGRFLFGISYRVNTATTINWTVEMGATDDATDLRTTLRVPLVLN</sequence>
<reference evidence="5" key="1">
    <citation type="submission" date="2017-06" db="EMBL/GenBank/DDBJ databases">
        <authorList>
            <person name="Varghese N."/>
            <person name="Submissions S."/>
        </authorList>
    </citation>
    <scope>NUCLEOTIDE SEQUENCE [LARGE SCALE GENOMIC DNA]</scope>
    <source>
        <strain evidence="5">LNB2</strain>
    </source>
</reference>
<evidence type="ECO:0000256" key="3">
    <source>
        <dbReference type="SAM" id="SignalP"/>
    </source>
</evidence>
<accession>A0A239EAU4</accession>
<feature type="coiled-coil region" evidence="1">
    <location>
        <begin position="36"/>
        <end position="77"/>
    </location>
</feature>
<dbReference type="Proteomes" id="UP000198281">
    <property type="component" value="Unassembled WGS sequence"/>
</dbReference>
<dbReference type="EMBL" id="FZOS01000006">
    <property type="protein sequence ID" value="SNS41133.1"/>
    <property type="molecule type" value="Genomic_DNA"/>
</dbReference>
<organism evidence="4 5">
    <name type="scientific">Edaphosphingomonas laterariae</name>
    <dbReference type="NCBI Taxonomy" id="861865"/>
    <lineage>
        <taxon>Bacteria</taxon>
        <taxon>Pseudomonadati</taxon>
        <taxon>Pseudomonadota</taxon>
        <taxon>Alphaproteobacteria</taxon>
        <taxon>Sphingomonadales</taxon>
        <taxon>Rhizorhabdaceae</taxon>
        <taxon>Edaphosphingomonas</taxon>
    </lineage>
</organism>
<feature type="chain" id="PRO_5013009106" description="MetA-pathway of phenol degradation" evidence="3">
    <location>
        <begin position="23"/>
        <end position="458"/>
    </location>
</feature>
<dbReference type="OrthoDB" id="5297564at2"/>
<feature type="region of interest" description="Disordered" evidence="2">
    <location>
        <begin position="92"/>
        <end position="136"/>
    </location>
</feature>
<keyword evidence="1" id="KW-0175">Coiled coil</keyword>
<protein>
    <recommendedName>
        <fullName evidence="6">MetA-pathway of phenol degradation</fullName>
    </recommendedName>
</protein>
<evidence type="ECO:0000313" key="4">
    <source>
        <dbReference type="EMBL" id="SNS41133.1"/>
    </source>
</evidence>
<evidence type="ECO:0000256" key="1">
    <source>
        <dbReference type="SAM" id="Coils"/>
    </source>
</evidence>
<name>A0A239EAU4_9SPHN</name>
<keyword evidence="5" id="KW-1185">Reference proteome</keyword>
<keyword evidence="3" id="KW-0732">Signal</keyword>
<dbReference type="RefSeq" id="WP_144033743.1">
    <property type="nucleotide sequence ID" value="NZ_FZOS01000006.1"/>
</dbReference>
<feature type="signal peptide" evidence="3">
    <location>
        <begin position="1"/>
        <end position="22"/>
    </location>
</feature>
<evidence type="ECO:0008006" key="6">
    <source>
        <dbReference type="Google" id="ProtNLM"/>
    </source>
</evidence>
<feature type="compositionally biased region" description="Low complexity" evidence="2">
    <location>
        <begin position="92"/>
        <end position="122"/>
    </location>
</feature>
<dbReference type="AlphaFoldDB" id="A0A239EAU4"/>